<name>A0A2K3P270_TRIPR</name>
<protein>
    <submittedName>
        <fullName evidence="1">Uncharacterized protein</fullName>
    </submittedName>
</protein>
<dbReference type="Proteomes" id="UP000236291">
    <property type="component" value="Unassembled WGS sequence"/>
</dbReference>
<evidence type="ECO:0000313" key="2">
    <source>
        <dbReference type="Proteomes" id="UP000236291"/>
    </source>
</evidence>
<accession>A0A2K3P270</accession>
<gene>
    <name evidence="1" type="ORF">L195_g005932</name>
</gene>
<dbReference type="PROSITE" id="PS51257">
    <property type="entry name" value="PROKAR_LIPOPROTEIN"/>
    <property type="match status" value="1"/>
</dbReference>
<sequence>MVLFKYLKIHFTASRCAFPGFTINLLTTLTACEISERVDAIAYIKLPIVLAQAEDWLIESLKYGANGVFTDLESLKVGSLMYVMVCTCLDISQAIHDESGKGALGSSEMNFEIDF</sequence>
<dbReference type="AlphaFoldDB" id="A0A2K3P270"/>
<dbReference type="EMBL" id="ASHM01003112">
    <property type="protein sequence ID" value="PNY09381.1"/>
    <property type="molecule type" value="Genomic_DNA"/>
</dbReference>
<proteinExistence type="predicted"/>
<comment type="caution">
    <text evidence="1">The sequence shown here is derived from an EMBL/GenBank/DDBJ whole genome shotgun (WGS) entry which is preliminary data.</text>
</comment>
<evidence type="ECO:0000313" key="1">
    <source>
        <dbReference type="EMBL" id="PNY09381.1"/>
    </source>
</evidence>
<reference evidence="1 2" key="2">
    <citation type="journal article" date="2017" name="Front. Plant Sci.">
        <title>Gene Classification and Mining of Molecular Markers Useful in Red Clover (Trifolium pratense) Breeding.</title>
        <authorList>
            <person name="Istvanek J."/>
            <person name="Dluhosova J."/>
            <person name="Dluhos P."/>
            <person name="Patkova L."/>
            <person name="Nedelnik J."/>
            <person name="Repkova J."/>
        </authorList>
    </citation>
    <scope>NUCLEOTIDE SEQUENCE [LARGE SCALE GENOMIC DNA]</scope>
    <source>
        <strain evidence="2">cv. Tatra</strain>
        <tissue evidence="1">Young leaves</tissue>
    </source>
</reference>
<organism evidence="1 2">
    <name type="scientific">Trifolium pratense</name>
    <name type="common">Red clover</name>
    <dbReference type="NCBI Taxonomy" id="57577"/>
    <lineage>
        <taxon>Eukaryota</taxon>
        <taxon>Viridiplantae</taxon>
        <taxon>Streptophyta</taxon>
        <taxon>Embryophyta</taxon>
        <taxon>Tracheophyta</taxon>
        <taxon>Spermatophyta</taxon>
        <taxon>Magnoliopsida</taxon>
        <taxon>eudicotyledons</taxon>
        <taxon>Gunneridae</taxon>
        <taxon>Pentapetalae</taxon>
        <taxon>rosids</taxon>
        <taxon>fabids</taxon>
        <taxon>Fabales</taxon>
        <taxon>Fabaceae</taxon>
        <taxon>Papilionoideae</taxon>
        <taxon>50 kb inversion clade</taxon>
        <taxon>NPAAA clade</taxon>
        <taxon>Hologalegina</taxon>
        <taxon>IRL clade</taxon>
        <taxon>Trifolieae</taxon>
        <taxon>Trifolium</taxon>
    </lineage>
</organism>
<reference evidence="1 2" key="1">
    <citation type="journal article" date="2014" name="Am. J. Bot.">
        <title>Genome assembly and annotation for red clover (Trifolium pratense; Fabaceae).</title>
        <authorList>
            <person name="Istvanek J."/>
            <person name="Jaros M."/>
            <person name="Krenek A."/>
            <person name="Repkova J."/>
        </authorList>
    </citation>
    <scope>NUCLEOTIDE SEQUENCE [LARGE SCALE GENOMIC DNA]</scope>
    <source>
        <strain evidence="2">cv. Tatra</strain>
        <tissue evidence="1">Young leaves</tissue>
    </source>
</reference>